<evidence type="ECO:0000313" key="2">
    <source>
        <dbReference type="Proteomes" id="UP001500621"/>
    </source>
</evidence>
<protein>
    <submittedName>
        <fullName evidence="1">Uncharacterized protein</fullName>
    </submittedName>
</protein>
<dbReference type="Proteomes" id="UP001500621">
    <property type="component" value="Unassembled WGS sequence"/>
</dbReference>
<accession>A0ABP8WV00</accession>
<gene>
    <name evidence="1" type="ORF">GCM10023226_38010</name>
</gene>
<name>A0ABP8WV00_9ACTN</name>
<keyword evidence="2" id="KW-1185">Reference proteome</keyword>
<dbReference type="EMBL" id="BAABIM010000004">
    <property type="protein sequence ID" value="GAA4696007.1"/>
    <property type="molecule type" value="Genomic_DNA"/>
</dbReference>
<evidence type="ECO:0000313" key="1">
    <source>
        <dbReference type="EMBL" id="GAA4696007.1"/>
    </source>
</evidence>
<organism evidence="1 2">
    <name type="scientific">Nocardioides nanhaiensis</name>
    <dbReference type="NCBI Taxonomy" id="1476871"/>
    <lineage>
        <taxon>Bacteria</taxon>
        <taxon>Bacillati</taxon>
        <taxon>Actinomycetota</taxon>
        <taxon>Actinomycetes</taxon>
        <taxon>Propionibacteriales</taxon>
        <taxon>Nocardioidaceae</taxon>
        <taxon>Nocardioides</taxon>
    </lineage>
</organism>
<comment type="caution">
    <text evidence="1">The sequence shown here is derived from an EMBL/GenBank/DDBJ whole genome shotgun (WGS) entry which is preliminary data.</text>
</comment>
<sequence>MSVRFTVHTAAMYECPVCGSAELARKPYATWPPPDIATLAPPYEDSLGAPSYEVCPNCGFECGNDDNPGTAPPSSFEQYRAEWQADGARRFDAQ</sequence>
<reference evidence="2" key="1">
    <citation type="journal article" date="2019" name="Int. J. Syst. Evol. Microbiol.">
        <title>The Global Catalogue of Microorganisms (GCM) 10K type strain sequencing project: providing services to taxonomists for standard genome sequencing and annotation.</title>
        <authorList>
            <consortium name="The Broad Institute Genomics Platform"/>
            <consortium name="The Broad Institute Genome Sequencing Center for Infectious Disease"/>
            <person name="Wu L."/>
            <person name="Ma J."/>
        </authorList>
    </citation>
    <scope>NUCLEOTIDE SEQUENCE [LARGE SCALE GENOMIC DNA]</scope>
    <source>
        <strain evidence="2">JCM 18127</strain>
    </source>
</reference>
<proteinExistence type="predicted"/>